<dbReference type="RefSeq" id="WP_035637010.1">
    <property type="nucleotide sequence ID" value="NZ_CP017479.1"/>
</dbReference>
<accession>A0AAC9N7B8</accession>
<evidence type="ECO:0000313" key="2">
    <source>
        <dbReference type="EMBL" id="AOW10153.1"/>
    </source>
</evidence>
<keyword evidence="2" id="KW-0255">Endonuclease</keyword>
<keyword evidence="2" id="KW-0378">Hydrolase</keyword>
<dbReference type="Proteomes" id="UP000175968">
    <property type="component" value="Chromosome"/>
</dbReference>
<dbReference type="AlphaFoldDB" id="A0AAC9N7B8"/>
<gene>
    <name evidence="2" type="ORF">EM308_11920</name>
</gene>
<keyword evidence="2" id="KW-0540">Nuclease</keyword>
<proteinExistence type="predicted"/>
<dbReference type="Gene3D" id="3.90.1570.30">
    <property type="match status" value="1"/>
</dbReference>
<name>A0AAC9N7B8_9FLAO</name>
<evidence type="ECO:0000313" key="3">
    <source>
        <dbReference type="Proteomes" id="UP000175968"/>
    </source>
</evidence>
<reference evidence="2 3" key="1">
    <citation type="submission" date="2016-10" db="EMBL/GenBank/DDBJ databases">
        <title>Flavobacterium gilvum sp. nov., isolated from stream water.</title>
        <authorList>
            <person name="Shin S.-K."/>
            <person name="Cho Y.-J."/>
            <person name="Yi H."/>
        </authorList>
    </citation>
    <scope>NUCLEOTIDE SEQUENCE [LARGE SCALE GENOMIC DNA]</scope>
    <source>
        <strain evidence="2 3">EM1308</strain>
    </source>
</reference>
<dbReference type="GO" id="GO:0004519">
    <property type="term" value="F:endonuclease activity"/>
    <property type="evidence" value="ECO:0007669"/>
    <property type="project" value="UniProtKB-KW"/>
</dbReference>
<dbReference type="KEGG" id="fgl:EM308_11920"/>
<evidence type="ECO:0000259" key="1">
    <source>
        <dbReference type="Pfam" id="PF13588"/>
    </source>
</evidence>
<feature type="domain" description="Type I restriction enzyme R protein N-terminal" evidence="1">
    <location>
        <begin position="35"/>
        <end position="144"/>
    </location>
</feature>
<protein>
    <submittedName>
        <fullName evidence="2">Restriction endonuclease subunit R</fullName>
    </submittedName>
</protein>
<organism evidence="2 3">
    <name type="scientific">Flavobacterium gilvum</name>
    <dbReference type="NCBI Taxonomy" id="1492737"/>
    <lineage>
        <taxon>Bacteria</taxon>
        <taxon>Pseudomonadati</taxon>
        <taxon>Bacteroidota</taxon>
        <taxon>Flavobacteriia</taxon>
        <taxon>Flavobacteriales</taxon>
        <taxon>Flavobacteriaceae</taxon>
        <taxon>Flavobacterium</taxon>
    </lineage>
</organism>
<sequence>MQNLNFPSYSFRFKNSENKLSIFDVIRKKFIILTPEEWVRQHVVSFLLEEKKYPKSLINVEKVLMVNGLRKRYDVVVFNPNGTIFVLIECKAPEVKISQAVFDQIARYNMTLDAEFLMVTNGLNHYFCQMDFENEKYEFLRELPTYGENKIEERK</sequence>
<dbReference type="EMBL" id="CP017479">
    <property type="protein sequence ID" value="AOW10153.1"/>
    <property type="molecule type" value="Genomic_DNA"/>
</dbReference>
<dbReference type="Pfam" id="PF13588">
    <property type="entry name" value="HSDR_N_2"/>
    <property type="match status" value="1"/>
</dbReference>
<dbReference type="InterPro" id="IPR029464">
    <property type="entry name" value="HSDR_N"/>
</dbReference>
<keyword evidence="3" id="KW-1185">Reference proteome</keyword>